<dbReference type="AlphaFoldDB" id="A0A450T8Q3"/>
<keyword evidence="1" id="KW-0347">Helicase</keyword>
<keyword evidence="1" id="KW-0547">Nucleotide-binding</keyword>
<dbReference type="InterPro" id="IPR038475">
    <property type="entry name" value="RecG_C_sf"/>
</dbReference>
<accession>A0A450T8Q3</accession>
<organism evidence="1">
    <name type="scientific">Candidatus Kentrum sp. FW</name>
    <dbReference type="NCBI Taxonomy" id="2126338"/>
    <lineage>
        <taxon>Bacteria</taxon>
        <taxon>Pseudomonadati</taxon>
        <taxon>Pseudomonadota</taxon>
        <taxon>Gammaproteobacteria</taxon>
        <taxon>Candidatus Kentrum</taxon>
    </lineage>
</organism>
<dbReference type="Gene3D" id="3.30.565.60">
    <property type="match status" value="1"/>
</dbReference>
<protein>
    <submittedName>
        <fullName evidence="1">ATP-dependent DNA helicase RecG</fullName>
    </submittedName>
</protein>
<evidence type="ECO:0000313" key="1">
    <source>
        <dbReference type="EMBL" id="VFJ63067.1"/>
    </source>
</evidence>
<dbReference type="PANTHER" id="PTHR30595:SF6">
    <property type="entry name" value="SCHLAFEN ALBA-2 DOMAIN-CONTAINING PROTEIN"/>
    <property type="match status" value="1"/>
</dbReference>
<dbReference type="PANTHER" id="PTHR30595">
    <property type="entry name" value="GLPR-RELATED TRANSCRIPTIONAL REPRESSOR"/>
    <property type="match status" value="1"/>
</dbReference>
<sequence>MSLGILVCYFYADDPEEWFRGARIEVVQFAADVSGDVLEERIFHGPIHHQLRDTITYLRSLSTRYLQKLPDRPEVKSWVSYPLPAMEEALVNAVCHRSYEGEPEPTKAYLYPARMEIISYPGPVPGIEPEHLHPDAPCRLFR</sequence>
<gene>
    <name evidence="1" type="ORF">BECKFW1821A_GA0114235_11413</name>
    <name evidence="2" type="ORF">BECKFW1821B_GA0114236_11583</name>
</gene>
<proteinExistence type="predicted"/>
<evidence type="ECO:0000313" key="2">
    <source>
        <dbReference type="EMBL" id="VFJ69042.1"/>
    </source>
</evidence>
<dbReference type="EMBL" id="CAADFD010000158">
    <property type="protein sequence ID" value="VFJ69042.1"/>
    <property type="molecule type" value="Genomic_DNA"/>
</dbReference>
<reference evidence="1" key="1">
    <citation type="submission" date="2019-02" db="EMBL/GenBank/DDBJ databases">
        <authorList>
            <person name="Gruber-Vodicka R. H."/>
            <person name="Seah K. B. B."/>
        </authorList>
    </citation>
    <scope>NUCLEOTIDE SEQUENCE</scope>
    <source>
        <strain evidence="2">BECK_BZ106</strain>
        <strain evidence="1">BECK_BZ15</strain>
    </source>
</reference>
<dbReference type="GO" id="GO:0004386">
    <property type="term" value="F:helicase activity"/>
    <property type="evidence" value="ECO:0007669"/>
    <property type="project" value="UniProtKB-KW"/>
</dbReference>
<dbReference type="EMBL" id="CAADEW010000141">
    <property type="protein sequence ID" value="VFJ63067.1"/>
    <property type="molecule type" value="Genomic_DNA"/>
</dbReference>
<name>A0A450T8Q3_9GAMM</name>
<keyword evidence="1" id="KW-0378">Hydrolase</keyword>
<keyword evidence="1" id="KW-0067">ATP-binding</keyword>